<dbReference type="Gene3D" id="3.10.350.10">
    <property type="entry name" value="LysM domain"/>
    <property type="match status" value="1"/>
</dbReference>
<dbReference type="SMART" id="SM00257">
    <property type="entry name" value="LysM"/>
    <property type="match status" value="1"/>
</dbReference>
<feature type="compositionally biased region" description="Basic and acidic residues" evidence="1">
    <location>
        <begin position="30"/>
        <end position="89"/>
    </location>
</feature>
<feature type="region of interest" description="Disordered" evidence="1">
    <location>
        <begin position="27"/>
        <end position="125"/>
    </location>
</feature>
<proteinExistence type="predicted"/>
<dbReference type="InterPro" id="IPR018392">
    <property type="entry name" value="LysM"/>
</dbReference>
<dbReference type="CDD" id="cd00118">
    <property type="entry name" value="LysM"/>
    <property type="match status" value="1"/>
</dbReference>
<gene>
    <name evidence="3" type="ORF">FNV33_06205</name>
</gene>
<protein>
    <submittedName>
        <fullName evidence="3">LysM peptidoglycan-binding domain-containing protein</fullName>
    </submittedName>
</protein>
<dbReference type="Proteomes" id="UP000315953">
    <property type="component" value="Chromosome"/>
</dbReference>
<dbReference type="KEGG" id="dpm:FNV33_06205"/>
<evidence type="ECO:0000256" key="1">
    <source>
        <dbReference type="SAM" id="MobiDB-lite"/>
    </source>
</evidence>
<name>A0A516GLJ0_9LACT</name>
<organism evidence="3 4">
    <name type="scientific">Dolosigranulum pigrum</name>
    <dbReference type="NCBI Taxonomy" id="29394"/>
    <lineage>
        <taxon>Bacteria</taxon>
        <taxon>Bacillati</taxon>
        <taxon>Bacillota</taxon>
        <taxon>Bacilli</taxon>
        <taxon>Lactobacillales</taxon>
        <taxon>Carnobacteriaceae</taxon>
        <taxon>Dolosigranulum</taxon>
    </lineage>
</organism>
<evidence type="ECO:0000259" key="2">
    <source>
        <dbReference type="PROSITE" id="PS51782"/>
    </source>
</evidence>
<dbReference type="Pfam" id="PF01476">
    <property type="entry name" value="LysM"/>
    <property type="match status" value="1"/>
</dbReference>
<evidence type="ECO:0000313" key="3">
    <source>
        <dbReference type="EMBL" id="QDO92384.1"/>
    </source>
</evidence>
<accession>A0A516GLJ0</accession>
<dbReference type="AlphaFoldDB" id="A0A516GLJ0"/>
<dbReference type="InterPro" id="IPR036779">
    <property type="entry name" value="LysM_dom_sf"/>
</dbReference>
<feature type="domain" description="LysM" evidence="2">
    <location>
        <begin position="122"/>
        <end position="166"/>
    </location>
</feature>
<reference evidence="3 4" key="1">
    <citation type="submission" date="2019-07" db="EMBL/GenBank/DDBJ databases">
        <title>Genome assembly of a nasal isolate of Dolosigranulum pigrum from a chronic sinusitis patient.</title>
        <authorList>
            <person name="Baig S."/>
            <person name="Overballe-Petersen S."/>
            <person name="Kaspar U."/>
            <person name="Rendboe A."/>
            <person name="de Man T."/>
            <person name="Liu C."/>
            <person name="Price L.B."/>
            <person name="Stegger M."/>
            <person name="Becker K."/>
            <person name="Skytt Andersen P."/>
        </authorList>
    </citation>
    <scope>NUCLEOTIDE SEQUENCE [LARGE SCALE GENOMIC DNA]</scope>
    <source>
        <strain evidence="3 4">83VPs-KB5</strain>
    </source>
</reference>
<sequence>MIFFYVYYRGRDGAQVAQTSDQVTLQENSNDIKDLNLKARDSQKEKEEKEKKAEEEKQKEQEKKEKEQERKKQQREEQRQQEREAEQVRQQEQQQQQTQQQEQSNQQQQTPQTQQQQQSGGSSYTVQAGDNLYRIAVNHGMTLDELLQKNGLSANSTIQPGDTLQVN</sequence>
<feature type="compositionally biased region" description="Low complexity" evidence="1">
    <location>
        <begin position="90"/>
        <end position="118"/>
    </location>
</feature>
<evidence type="ECO:0000313" key="4">
    <source>
        <dbReference type="Proteomes" id="UP000315953"/>
    </source>
</evidence>
<dbReference type="SUPFAM" id="SSF54106">
    <property type="entry name" value="LysM domain"/>
    <property type="match status" value="1"/>
</dbReference>
<dbReference type="PROSITE" id="PS51782">
    <property type="entry name" value="LYSM"/>
    <property type="match status" value="1"/>
</dbReference>
<dbReference type="EMBL" id="CP041626">
    <property type="protein sequence ID" value="QDO92384.1"/>
    <property type="molecule type" value="Genomic_DNA"/>
</dbReference>